<reference evidence="3 4" key="1">
    <citation type="submission" date="2023-09" db="EMBL/GenBank/DDBJ databases">
        <authorList>
            <person name="Rey-Velasco X."/>
        </authorList>
    </citation>
    <scope>NUCLEOTIDE SEQUENCE [LARGE SCALE GENOMIC DNA]</scope>
    <source>
        <strain evidence="3 4">W409</strain>
    </source>
</reference>
<dbReference type="Proteomes" id="UP001249020">
    <property type="component" value="Unassembled WGS sequence"/>
</dbReference>
<dbReference type="Gene3D" id="3.40.50.10610">
    <property type="entry name" value="ABC-type transport auxiliary lipoprotein component"/>
    <property type="match status" value="1"/>
</dbReference>
<protein>
    <submittedName>
        <fullName evidence="3">ABC-type transport auxiliary lipoprotein family protein</fullName>
    </submittedName>
</protein>
<dbReference type="AlphaFoldDB" id="A0AAW8R321"/>
<feature type="domain" description="ABC-type transport auxiliary lipoprotein component" evidence="2">
    <location>
        <begin position="35"/>
        <end position="186"/>
    </location>
</feature>
<keyword evidence="1" id="KW-0732">Signal</keyword>
<proteinExistence type="predicted"/>
<dbReference type="RefSeq" id="WP_311361249.1">
    <property type="nucleotide sequence ID" value="NZ_JAVRIE010000002.1"/>
</dbReference>
<gene>
    <name evidence="3" type="ORF">RM544_08055</name>
</gene>
<dbReference type="Pfam" id="PF03886">
    <property type="entry name" value="ABC_trans_aux"/>
    <property type="match status" value="1"/>
</dbReference>
<feature type="chain" id="PRO_5043477144" evidence="1">
    <location>
        <begin position="29"/>
        <end position="192"/>
    </location>
</feature>
<evidence type="ECO:0000259" key="2">
    <source>
        <dbReference type="Pfam" id="PF03886"/>
    </source>
</evidence>
<keyword evidence="4" id="KW-1185">Reference proteome</keyword>
<evidence type="ECO:0000256" key="1">
    <source>
        <dbReference type="SAM" id="SignalP"/>
    </source>
</evidence>
<keyword evidence="3" id="KW-0449">Lipoprotein</keyword>
<dbReference type="InterPro" id="IPR005586">
    <property type="entry name" value="ABC_trans_aux"/>
</dbReference>
<sequence>MLNFTLYKLLLLMSITIGLSACGTTVQAPDTTYYLFDANPVAQLSKEAKTSVMLDIVSLPDYLKTSQLVMKEGDNQLIKANYHSWADGLGEAMQRALLNDLNASMAETEWLDFCRKCTKVKVTIEHFYPDRNGEVLLSGSFRVSKRNEQTPTRIFRFHYTDTLEKDGYAGAVKKMRALSKKLSHDISNAIVE</sequence>
<evidence type="ECO:0000313" key="4">
    <source>
        <dbReference type="Proteomes" id="UP001249020"/>
    </source>
</evidence>
<accession>A0AAW8R321</accession>
<dbReference type="EMBL" id="JAVRIE010000002">
    <property type="protein sequence ID" value="MDT0582490.1"/>
    <property type="molecule type" value="Genomic_DNA"/>
</dbReference>
<dbReference type="SUPFAM" id="SSF159594">
    <property type="entry name" value="XCC0632-like"/>
    <property type="match status" value="1"/>
</dbReference>
<name>A0AAW8R321_9ALTE</name>
<feature type="signal peptide" evidence="1">
    <location>
        <begin position="1"/>
        <end position="28"/>
    </location>
</feature>
<evidence type="ECO:0000313" key="3">
    <source>
        <dbReference type="EMBL" id="MDT0582490.1"/>
    </source>
</evidence>
<comment type="caution">
    <text evidence="3">The sequence shown here is derived from an EMBL/GenBank/DDBJ whole genome shotgun (WGS) entry which is preliminary data.</text>
</comment>
<organism evidence="3 4">
    <name type="scientific">Brumicola blandensis</name>
    <dbReference type="NCBI Taxonomy" id="3075611"/>
    <lineage>
        <taxon>Bacteria</taxon>
        <taxon>Pseudomonadati</taxon>
        <taxon>Pseudomonadota</taxon>
        <taxon>Gammaproteobacteria</taxon>
        <taxon>Alteromonadales</taxon>
        <taxon>Alteromonadaceae</taxon>
        <taxon>Brumicola</taxon>
    </lineage>
</organism>